<dbReference type="Proteomes" id="UP001227126">
    <property type="component" value="Unassembled WGS sequence"/>
</dbReference>
<evidence type="ECO:0000313" key="3">
    <source>
        <dbReference type="EMBL" id="MDK3071627.1"/>
    </source>
</evidence>
<dbReference type="Gene3D" id="3.40.190.10">
    <property type="entry name" value="Periplasmic binding protein-like II"/>
    <property type="match status" value="2"/>
</dbReference>
<dbReference type="SUPFAM" id="SSF53850">
    <property type="entry name" value="Periplasmic binding protein-like II"/>
    <property type="match status" value="1"/>
</dbReference>
<keyword evidence="1 2" id="KW-0732">Signal</keyword>
<dbReference type="EMBL" id="JASNJE010000001">
    <property type="protein sequence ID" value="MDK3071627.1"/>
    <property type="molecule type" value="Genomic_DNA"/>
</dbReference>
<sequence length="368" mass="40584">MRPTRILLATTSLTLAAGLASAQDMTNDMTLVSWGGAYQASQQNAYVEPYLAMHPEVTAVWDESSNEAVAKLRAMNEAGNITWDLVDVVASDAIRLCDEGLAMEYDPDELLAPGDDGTPASEDFGDLIVSECFIPQIVYSTTFGYRTDLVGDTPPTKICDVFDLDAYPGKRALEKRPINNMEWALLCDGVAKEEVYDVLATPEGQEKALAKLDTIKDSVIWWSAGADTPQLLADGEVVMGSTYNGRLFSVIEEQKQPVAMLWDAQVFDLDGWIIPAGLPEDRLARVKDFVRFATDTQRLADQAKFISYGPGRASSAPLVGQHAELGIEMAPHMPTDPNNAQNTFLYNYEFWADYRDDIDAKFQAWLAK</sequence>
<dbReference type="Pfam" id="PF13416">
    <property type="entry name" value="SBP_bac_8"/>
    <property type="match status" value="1"/>
</dbReference>
<evidence type="ECO:0000313" key="4">
    <source>
        <dbReference type="Proteomes" id="UP001227126"/>
    </source>
</evidence>
<accession>A0ABT7F943</accession>
<name>A0ABT7F943_9RHOB</name>
<dbReference type="PANTHER" id="PTHR30222:SF2">
    <property type="entry name" value="ABC TRANSPORTER SUBSTRATE-BINDING PROTEIN"/>
    <property type="match status" value="1"/>
</dbReference>
<reference evidence="3 4" key="1">
    <citation type="submission" date="2023-05" db="EMBL/GenBank/DDBJ databases">
        <title>Sedimentitalea sp. nov. JM2-8.</title>
        <authorList>
            <person name="Huang J."/>
        </authorList>
    </citation>
    <scope>NUCLEOTIDE SEQUENCE [LARGE SCALE GENOMIC DNA]</scope>
    <source>
        <strain evidence="3 4">JM2-8</strain>
    </source>
</reference>
<evidence type="ECO:0000256" key="1">
    <source>
        <dbReference type="ARBA" id="ARBA00022729"/>
    </source>
</evidence>
<proteinExistence type="predicted"/>
<evidence type="ECO:0000256" key="2">
    <source>
        <dbReference type="SAM" id="SignalP"/>
    </source>
</evidence>
<organism evidence="3 4">
    <name type="scientific">Sedimentitalea xiamensis</name>
    <dbReference type="NCBI Taxonomy" id="3050037"/>
    <lineage>
        <taxon>Bacteria</taxon>
        <taxon>Pseudomonadati</taxon>
        <taxon>Pseudomonadota</taxon>
        <taxon>Alphaproteobacteria</taxon>
        <taxon>Rhodobacterales</taxon>
        <taxon>Paracoccaceae</taxon>
        <taxon>Sedimentitalea</taxon>
    </lineage>
</organism>
<feature type="chain" id="PRO_5045369365" evidence="2">
    <location>
        <begin position="23"/>
        <end position="368"/>
    </location>
</feature>
<protein>
    <submittedName>
        <fullName evidence="3">Extracellular solute-binding protein</fullName>
    </submittedName>
</protein>
<dbReference type="InterPro" id="IPR006059">
    <property type="entry name" value="SBP"/>
</dbReference>
<keyword evidence="4" id="KW-1185">Reference proteome</keyword>
<comment type="caution">
    <text evidence="3">The sequence shown here is derived from an EMBL/GenBank/DDBJ whole genome shotgun (WGS) entry which is preliminary data.</text>
</comment>
<dbReference type="RefSeq" id="WP_284483581.1">
    <property type="nucleotide sequence ID" value="NZ_JASNJE010000001.1"/>
</dbReference>
<gene>
    <name evidence="3" type="ORF">QO034_00760</name>
</gene>
<dbReference type="PANTHER" id="PTHR30222">
    <property type="entry name" value="SPERMIDINE/PUTRESCINE-BINDING PERIPLASMIC PROTEIN"/>
    <property type="match status" value="1"/>
</dbReference>
<feature type="signal peptide" evidence="2">
    <location>
        <begin position="1"/>
        <end position="22"/>
    </location>
</feature>